<evidence type="ECO:0000313" key="3">
    <source>
        <dbReference type="EMBL" id="MBU3850115.1"/>
    </source>
</evidence>
<keyword evidence="1" id="KW-0802">TPR repeat</keyword>
<dbReference type="Gene3D" id="1.25.40.10">
    <property type="entry name" value="Tetratricopeptide repeat domain"/>
    <property type="match status" value="1"/>
</dbReference>
<evidence type="ECO:0000256" key="1">
    <source>
        <dbReference type="PROSITE-ProRule" id="PRU00339"/>
    </source>
</evidence>
<evidence type="ECO:0008006" key="5">
    <source>
        <dbReference type="Google" id="ProtNLM"/>
    </source>
</evidence>
<feature type="transmembrane region" description="Helical" evidence="2">
    <location>
        <begin position="40"/>
        <end position="61"/>
    </location>
</feature>
<dbReference type="InterPro" id="IPR011990">
    <property type="entry name" value="TPR-like_helical_dom_sf"/>
</dbReference>
<comment type="caution">
    <text evidence="3">The sequence shown here is derived from an EMBL/GenBank/DDBJ whole genome shotgun (WGS) entry which is preliminary data.</text>
</comment>
<name>A0A9E2NZB4_9SPIR</name>
<feature type="repeat" description="TPR" evidence="1">
    <location>
        <begin position="72"/>
        <end position="105"/>
    </location>
</feature>
<feature type="transmembrane region" description="Helical" evidence="2">
    <location>
        <begin position="150"/>
        <end position="171"/>
    </location>
</feature>
<sequence>MKREKDPLIAARKLLQARRFHSAILLLQDRELEYHTDFEFYYYLGLACLYVNDIGGASFYFNKARKISVLDTRLLIAQAAIFLKRGATDEAVEYYLNILDDDPNNKIASEGLKFIKQLSQKPDMLSEWIATNKIKRFYPPLGIHPLIGKLFGLVCIICVAAGGVLFALQYYEARKPPQRADLSAFVLSVDQRNNALQQDLSGSQYRYILNAREVNETYEKAQEYFQKEEDNLAQREINKLLNSNASVAIQQNARLLMQYFVEPSFDTFKTGFTYSQVAEDIYLYLDCWVMWSGRIANSEVTDTSYSCDLLVGYENQKRVEGIVPLVFDSAMNLDPSLPITVLGKISLTENGKLYLKGKSVYQSVDGSTL</sequence>
<dbReference type="SUPFAM" id="SSF48452">
    <property type="entry name" value="TPR-like"/>
    <property type="match status" value="1"/>
</dbReference>
<keyword evidence="2" id="KW-1133">Transmembrane helix</keyword>
<evidence type="ECO:0000256" key="2">
    <source>
        <dbReference type="SAM" id="Phobius"/>
    </source>
</evidence>
<dbReference type="Proteomes" id="UP000823914">
    <property type="component" value="Unassembled WGS sequence"/>
</dbReference>
<proteinExistence type="predicted"/>
<protein>
    <recommendedName>
        <fullName evidence="5">Tetratricopeptide repeat protein</fullName>
    </recommendedName>
</protein>
<dbReference type="AlphaFoldDB" id="A0A9E2NZB4"/>
<dbReference type="InterPro" id="IPR019734">
    <property type="entry name" value="TPR_rpt"/>
</dbReference>
<evidence type="ECO:0000313" key="4">
    <source>
        <dbReference type="Proteomes" id="UP000823914"/>
    </source>
</evidence>
<gene>
    <name evidence="3" type="ORF">IAA16_06075</name>
</gene>
<reference evidence="3" key="2">
    <citation type="submission" date="2021-04" db="EMBL/GenBank/DDBJ databases">
        <authorList>
            <person name="Gilroy R."/>
        </authorList>
    </citation>
    <scope>NUCLEOTIDE SEQUENCE</scope>
    <source>
        <strain evidence="3">Gambia15-2214</strain>
    </source>
</reference>
<dbReference type="PROSITE" id="PS50005">
    <property type="entry name" value="TPR"/>
    <property type="match status" value="1"/>
</dbReference>
<reference evidence="3" key="1">
    <citation type="journal article" date="2021" name="PeerJ">
        <title>Extensive microbial diversity within the chicken gut microbiome revealed by metagenomics and culture.</title>
        <authorList>
            <person name="Gilroy R."/>
            <person name="Ravi A."/>
            <person name="Getino M."/>
            <person name="Pursley I."/>
            <person name="Horton D.L."/>
            <person name="Alikhan N.F."/>
            <person name="Baker D."/>
            <person name="Gharbi K."/>
            <person name="Hall N."/>
            <person name="Watson M."/>
            <person name="Adriaenssens E.M."/>
            <person name="Foster-Nyarko E."/>
            <person name="Jarju S."/>
            <person name="Secka A."/>
            <person name="Antonio M."/>
            <person name="Oren A."/>
            <person name="Chaudhuri R.R."/>
            <person name="La Ragione R."/>
            <person name="Hildebrand F."/>
            <person name="Pallen M.J."/>
        </authorList>
    </citation>
    <scope>NUCLEOTIDE SEQUENCE</scope>
    <source>
        <strain evidence="3">Gambia15-2214</strain>
    </source>
</reference>
<organism evidence="3 4">
    <name type="scientific">Candidatus Treponema excrementipullorum</name>
    <dbReference type="NCBI Taxonomy" id="2838768"/>
    <lineage>
        <taxon>Bacteria</taxon>
        <taxon>Pseudomonadati</taxon>
        <taxon>Spirochaetota</taxon>
        <taxon>Spirochaetia</taxon>
        <taxon>Spirochaetales</taxon>
        <taxon>Treponemataceae</taxon>
        <taxon>Treponema</taxon>
    </lineage>
</organism>
<accession>A0A9E2NZB4</accession>
<dbReference type="EMBL" id="JAHLFV010000145">
    <property type="protein sequence ID" value="MBU3850115.1"/>
    <property type="molecule type" value="Genomic_DNA"/>
</dbReference>
<keyword evidence="2" id="KW-0812">Transmembrane</keyword>
<keyword evidence="2" id="KW-0472">Membrane</keyword>